<dbReference type="Proteomes" id="UP000018438">
    <property type="component" value="Unassembled WGS sequence"/>
</dbReference>
<accession>N8WQ40</accession>
<dbReference type="PATRIC" id="fig|1217675.3.peg.462"/>
<dbReference type="AlphaFoldDB" id="N8WQ40"/>
<sequence>MSIERDSLKFIQDAWVRMLLDFRAWFYPETPQMVEWKRRDVMQAIRACRASMVDDTEEMLASYRKNVNKDDKLTSAFMPVMLTATAVVDQPPSVSQLLTVPYFIDCMIDGKNIRIRTVGSAVRAQIAFFATNPHDARSVCEQFCAYMTDDFRRKIKISYDLGGGYSDEYPAMVLENELFPSPVPNEQKNLSIFTVDVTLICTVPHVLGLNGFTDVDNGFDENGIPKHGDGVNGEVVTHAYTTEGDTNDSYEVVANKDTGESTVSVSGGLDG</sequence>
<protein>
    <submittedName>
        <fullName evidence="1">Uncharacterized protein</fullName>
    </submittedName>
</protein>
<proteinExistence type="predicted"/>
<evidence type="ECO:0000313" key="1">
    <source>
        <dbReference type="EMBL" id="ENV14237.1"/>
    </source>
</evidence>
<comment type="caution">
    <text evidence="1">The sequence shown here is derived from an EMBL/GenBank/DDBJ whole genome shotgun (WGS) entry which is preliminary data.</text>
</comment>
<dbReference type="HOGENOM" id="CLU_090897_0_0_6"/>
<organism evidence="1 2">
    <name type="scientific">Acinetobacter schindleri NIPH 900</name>
    <dbReference type="NCBI Taxonomy" id="1217675"/>
    <lineage>
        <taxon>Bacteria</taxon>
        <taxon>Pseudomonadati</taxon>
        <taxon>Pseudomonadota</taxon>
        <taxon>Gammaproteobacteria</taxon>
        <taxon>Moraxellales</taxon>
        <taxon>Moraxellaceae</taxon>
        <taxon>Acinetobacter</taxon>
    </lineage>
</organism>
<reference evidence="1 2" key="1">
    <citation type="submission" date="2013-02" db="EMBL/GenBank/DDBJ databases">
        <title>The Genome Sequence of Acinetobacter schindleri NIPH 900.</title>
        <authorList>
            <consortium name="The Broad Institute Genome Sequencing Platform"/>
            <consortium name="The Broad Institute Genome Sequencing Center for Infectious Disease"/>
            <person name="Cerqueira G."/>
            <person name="Feldgarden M."/>
            <person name="Courvalin P."/>
            <person name="Perichon B."/>
            <person name="Grillot-Courvalin C."/>
            <person name="Clermont D."/>
            <person name="Rocha E."/>
            <person name="Yoon E.-J."/>
            <person name="Nemec A."/>
            <person name="Walker B."/>
            <person name="Young S.K."/>
            <person name="Zeng Q."/>
            <person name="Gargeya S."/>
            <person name="Fitzgerald M."/>
            <person name="Haas B."/>
            <person name="Abouelleil A."/>
            <person name="Alvarado L."/>
            <person name="Arachchi H.M."/>
            <person name="Berlin A.M."/>
            <person name="Chapman S.B."/>
            <person name="Dewar J."/>
            <person name="Goldberg J."/>
            <person name="Griggs A."/>
            <person name="Gujja S."/>
            <person name="Hansen M."/>
            <person name="Howarth C."/>
            <person name="Imamovic A."/>
            <person name="Larimer J."/>
            <person name="McCowan C."/>
            <person name="Murphy C."/>
            <person name="Neiman D."/>
            <person name="Pearson M."/>
            <person name="Priest M."/>
            <person name="Roberts A."/>
            <person name="Saif S."/>
            <person name="Shea T."/>
            <person name="Sisk P."/>
            <person name="Sykes S."/>
            <person name="Wortman J."/>
            <person name="Nusbaum C."/>
            <person name="Birren B."/>
        </authorList>
    </citation>
    <scope>NUCLEOTIDE SEQUENCE [LARGE SCALE GENOMIC DNA]</scope>
    <source>
        <strain evidence="1 2">NIPH 900</strain>
    </source>
</reference>
<name>N8WQ40_9GAMM</name>
<evidence type="ECO:0000313" key="2">
    <source>
        <dbReference type="Proteomes" id="UP000018438"/>
    </source>
</evidence>
<keyword evidence="2" id="KW-1185">Reference proteome</keyword>
<dbReference type="EMBL" id="APPI01000010">
    <property type="protein sequence ID" value="ENV14237.1"/>
    <property type="molecule type" value="Genomic_DNA"/>
</dbReference>
<gene>
    <name evidence="1" type="ORF">F965_00480</name>
</gene>